<accession>A0ABV8CET7</accession>
<evidence type="ECO:0000313" key="3">
    <source>
        <dbReference type="EMBL" id="MFC3908736.1"/>
    </source>
</evidence>
<dbReference type="PROSITE" id="PS51257">
    <property type="entry name" value="PROKAR_LIPOPROTEIN"/>
    <property type="match status" value="1"/>
</dbReference>
<dbReference type="SUPFAM" id="SSF51713">
    <property type="entry name" value="tRNA-guanine transglycosylase"/>
    <property type="match status" value="1"/>
</dbReference>
<evidence type="ECO:0000259" key="2">
    <source>
        <dbReference type="Pfam" id="PF01702"/>
    </source>
</evidence>
<dbReference type="PANTHER" id="PTHR43530">
    <property type="entry name" value="QUEUINE TRNA-RIBOSYLTRANSFERASE CATALYTIC SUBUNIT 1"/>
    <property type="match status" value="1"/>
</dbReference>
<dbReference type="Gene3D" id="3.20.20.105">
    <property type="entry name" value="Queuine tRNA-ribosyltransferase-like"/>
    <property type="match status" value="2"/>
</dbReference>
<comment type="caution">
    <text evidence="3">The sequence shown here is derived from an EMBL/GenBank/DDBJ whole genome shotgun (WGS) entry which is preliminary data.</text>
</comment>
<name>A0ABV8CET7_9GAMM</name>
<dbReference type="RefSeq" id="WP_382342292.1">
    <property type="nucleotide sequence ID" value="NZ_JBHSAB010000011.1"/>
</dbReference>
<reference evidence="4" key="1">
    <citation type="journal article" date="2019" name="Int. J. Syst. Evol. Microbiol.">
        <title>The Global Catalogue of Microorganisms (GCM) 10K type strain sequencing project: providing services to taxonomists for standard genome sequencing and annotation.</title>
        <authorList>
            <consortium name="The Broad Institute Genomics Platform"/>
            <consortium name="The Broad Institute Genome Sequencing Center for Infectious Disease"/>
            <person name="Wu L."/>
            <person name="Ma J."/>
        </authorList>
    </citation>
    <scope>NUCLEOTIDE SEQUENCE [LARGE SCALE GENOMIC DNA]</scope>
    <source>
        <strain evidence="4">CCUG 59858</strain>
    </source>
</reference>
<organism evidence="3 4">
    <name type="scientific">Legionella dresdenensis</name>
    <dbReference type="NCBI Taxonomy" id="450200"/>
    <lineage>
        <taxon>Bacteria</taxon>
        <taxon>Pseudomonadati</taxon>
        <taxon>Pseudomonadota</taxon>
        <taxon>Gammaproteobacteria</taxon>
        <taxon>Legionellales</taxon>
        <taxon>Legionellaceae</taxon>
        <taxon>Legionella</taxon>
    </lineage>
</organism>
<keyword evidence="4" id="KW-1185">Reference proteome</keyword>
<sequence>MSQHKQNQIAVPVSTTAGSCLTWDNLAQAKAETIVLALDEMLMKPGIDVLKQLVSLKDYYHWQGRVVIDASLLPLPNREGVYSIKSRYEGNVIRIATEDLCRLLRSLAPDILILPASKNSMTLKIWQDLPETISCYTTDGNYELSGNFAGYCLYFDDQQSGFTDFVETINLSASPLYLKGNFTSEQLAQVVESGHIVESNRPAEDGMSGIIYTAEGDCNILDSTRANEHTLLDKSCTCPVCSQQLTRAYFHHLLQQTPLLAQRFLILHNLFYSLNHSVHLRKP</sequence>
<dbReference type="InterPro" id="IPR036511">
    <property type="entry name" value="TGT-like_sf"/>
</dbReference>
<proteinExistence type="predicted"/>
<protein>
    <recommendedName>
        <fullName evidence="2">tRNA-guanine(15) transglycosylase-like domain-containing protein</fullName>
    </recommendedName>
</protein>
<dbReference type="EMBL" id="JBHSAB010000011">
    <property type="protein sequence ID" value="MFC3908736.1"/>
    <property type="molecule type" value="Genomic_DNA"/>
</dbReference>
<feature type="domain" description="tRNA-guanine(15) transglycosylase-like" evidence="2">
    <location>
        <begin position="172"/>
        <end position="280"/>
    </location>
</feature>
<dbReference type="Pfam" id="PF01702">
    <property type="entry name" value="TGT"/>
    <property type="match status" value="1"/>
</dbReference>
<keyword evidence="1" id="KW-0862">Zinc</keyword>
<evidence type="ECO:0000313" key="4">
    <source>
        <dbReference type="Proteomes" id="UP001595758"/>
    </source>
</evidence>
<dbReference type="Proteomes" id="UP001595758">
    <property type="component" value="Unassembled WGS sequence"/>
</dbReference>
<gene>
    <name evidence="3" type="ORF">ACFORL_06555</name>
</gene>
<dbReference type="PANTHER" id="PTHR43530:SF1">
    <property type="entry name" value="QUEUINE TRNA-RIBOSYLTRANSFERASE CATALYTIC SUBUNIT 1"/>
    <property type="match status" value="1"/>
</dbReference>
<evidence type="ECO:0000256" key="1">
    <source>
        <dbReference type="ARBA" id="ARBA00022833"/>
    </source>
</evidence>
<dbReference type="InterPro" id="IPR002616">
    <property type="entry name" value="tRNA_ribo_trans-like"/>
</dbReference>